<proteinExistence type="predicted"/>
<dbReference type="VEuPathDB" id="AmoebaDB:DICPUDRAFT_84259"/>
<feature type="region of interest" description="Disordered" evidence="1">
    <location>
        <begin position="79"/>
        <end position="101"/>
    </location>
</feature>
<evidence type="ECO:0000313" key="2">
    <source>
        <dbReference type="EMBL" id="EGC29758.1"/>
    </source>
</evidence>
<dbReference type="EMBL" id="GL871395">
    <property type="protein sequence ID" value="EGC29758.1"/>
    <property type="molecule type" value="Genomic_DNA"/>
</dbReference>
<reference evidence="3" key="1">
    <citation type="journal article" date="2011" name="Genome Biol.">
        <title>Comparative genomics of the social amoebae Dictyostelium discoideum and Dictyostelium purpureum.</title>
        <authorList>
            <consortium name="US DOE Joint Genome Institute (JGI-PGF)"/>
            <person name="Sucgang R."/>
            <person name="Kuo A."/>
            <person name="Tian X."/>
            <person name="Salerno W."/>
            <person name="Parikh A."/>
            <person name="Feasley C.L."/>
            <person name="Dalin E."/>
            <person name="Tu H."/>
            <person name="Huang E."/>
            <person name="Barry K."/>
            <person name="Lindquist E."/>
            <person name="Shapiro H."/>
            <person name="Bruce D."/>
            <person name="Schmutz J."/>
            <person name="Salamov A."/>
            <person name="Fey P."/>
            <person name="Gaudet P."/>
            <person name="Anjard C."/>
            <person name="Babu M.M."/>
            <person name="Basu S."/>
            <person name="Bushmanova Y."/>
            <person name="van der Wel H."/>
            <person name="Katoh-Kurasawa M."/>
            <person name="Dinh C."/>
            <person name="Coutinho P.M."/>
            <person name="Saito T."/>
            <person name="Elias M."/>
            <person name="Schaap P."/>
            <person name="Kay R.R."/>
            <person name="Henrissat B."/>
            <person name="Eichinger L."/>
            <person name="Rivero F."/>
            <person name="Putnam N.H."/>
            <person name="West C.M."/>
            <person name="Loomis W.F."/>
            <person name="Chisholm R.L."/>
            <person name="Shaulsky G."/>
            <person name="Strassmann J.E."/>
            <person name="Queller D.C."/>
            <person name="Kuspa A."/>
            <person name="Grigoriev I.V."/>
        </authorList>
    </citation>
    <scope>NUCLEOTIDE SEQUENCE [LARGE SCALE GENOMIC DNA]</scope>
    <source>
        <strain evidence="3">QSDP1</strain>
    </source>
</reference>
<dbReference type="GeneID" id="10505042"/>
<protein>
    <submittedName>
        <fullName evidence="2">Uncharacterized protein</fullName>
    </submittedName>
</protein>
<dbReference type="Proteomes" id="UP000001064">
    <property type="component" value="Unassembled WGS sequence"/>
</dbReference>
<gene>
    <name evidence="2" type="ORF">DICPUDRAFT_84259</name>
</gene>
<dbReference type="RefSeq" id="XP_003293726.1">
    <property type="nucleotide sequence ID" value="XM_003293678.1"/>
</dbReference>
<name>F1A230_DICPU</name>
<sequence length="154" mass="16702">MSTVCKLPGCGKNVYPGHEFCSRSHGLMFTSNKPIVNSPQTPVSSNSNTTTTCKLSGCNKVVYSSYEFCGRDHGRQFNSNNAQNGASPNHNSSNQTQATNNSNTTPICKLSGCNKAAYPGYEFCCRDHGRQFNSNNAQNGASPHHNSFESHTSR</sequence>
<feature type="compositionally biased region" description="Polar residues" evidence="1">
    <location>
        <begin position="135"/>
        <end position="145"/>
    </location>
</feature>
<dbReference type="InParanoid" id="F1A230"/>
<evidence type="ECO:0000313" key="3">
    <source>
        <dbReference type="Proteomes" id="UP000001064"/>
    </source>
</evidence>
<keyword evidence="3" id="KW-1185">Reference proteome</keyword>
<evidence type="ECO:0000256" key="1">
    <source>
        <dbReference type="SAM" id="MobiDB-lite"/>
    </source>
</evidence>
<organism evidence="2 3">
    <name type="scientific">Dictyostelium purpureum</name>
    <name type="common">Slime mold</name>
    <dbReference type="NCBI Taxonomy" id="5786"/>
    <lineage>
        <taxon>Eukaryota</taxon>
        <taxon>Amoebozoa</taxon>
        <taxon>Evosea</taxon>
        <taxon>Eumycetozoa</taxon>
        <taxon>Dictyostelia</taxon>
        <taxon>Dictyosteliales</taxon>
        <taxon>Dictyosteliaceae</taxon>
        <taxon>Dictyostelium</taxon>
    </lineage>
</organism>
<accession>F1A230</accession>
<dbReference type="AlphaFoldDB" id="F1A230"/>
<dbReference type="KEGG" id="dpp:DICPUDRAFT_84259"/>
<feature type="compositionally biased region" description="Low complexity" evidence="1">
    <location>
        <begin position="89"/>
        <end position="101"/>
    </location>
</feature>
<feature type="region of interest" description="Disordered" evidence="1">
    <location>
        <begin position="135"/>
        <end position="154"/>
    </location>
</feature>
<feature type="compositionally biased region" description="Polar residues" evidence="1">
    <location>
        <begin position="79"/>
        <end position="88"/>
    </location>
</feature>